<evidence type="ECO:0000313" key="1">
    <source>
        <dbReference type="EMBL" id="BDC91095.1"/>
    </source>
</evidence>
<dbReference type="EMBL" id="AP025285">
    <property type="protein sequence ID" value="BDC91095.1"/>
    <property type="molecule type" value="Genomic_DNA"/>
</dbReference>
<reference evidence="1" key="1">
    <citation type="submission" date="2021-11" db="EMBL/GenBank/DDBJ databases">
        <title>Complete genome sequence of Atopobiaceae bacterium TOC12.</title>
        <authorList>
            <person name="Morinaga K."/>
            <person name="Kusada H."/>
            <person name="Tamaki H."/>
        </authorList>
    </citation>
    <scope>NUCLEOTIDE SEQUENCE</scope>
    <source>
        <strain evidence="1">TOC12</strain>
    </source>
</reference>
<evidence type="ECO:0000313" key="2">
    <source>
        <dbReference type="Proteomes" id="UP001431186"/>
    </source>
</evidence>
<proteinExistence type="predicted"/>
<name>A0AAU9C4F2_9ACTN</name>
<keyword evidence="2" id="KW-1185">Reference proteome</keyword>
<dbReference type="Proteomes" id="UP001431186">
    <property type="component" value="Chromosome"/>
</dbReference>
<gene>
    <name evidence="1" type="ORF">ATTO_09670</name>
</gene>
<sequence length="71" mass="7992">MNTGTRTEDVLSNAVVPQLKTEKSSRYIQDLQGPMKKAVCGAKMQKSDHKKSDNASAYLVHFLRHVPTKYN</sequence>
<organism evidence="1 2">
    <name type="scientific">Leptogranulimonas caecicola</name>
    <dbReference type="NCBI Taxonomy" id="2894156"/>
    <lineage>
        <taxon>Bacteria</taxon>
        <taxon>Bacillati</taxon>
        <taxon>Actinomycetota</taxon>
        <taxon>Coriobacteriia</taxon>
        <taxon>Coriobacteriales</taxon>
        <taxon>Kribbibacteriaceae</taxon>
        <taxon>Leptogranulimonas</taxon>
    </lineage>
</organism>
<protein>
    <submittedName>
        <fullName evidence="1">Uncharacterized protein</fullName>
    </submittedName>
</protein>
<accession>A0AAU9C4F2</accession>
<dbReference type="KEGG" id="lcal:ATTO_09670"/>
<dbReference type="AlphaFoldDB" id="A0AAU9C4F2"/>